<dbReference type="Gene3D" id="1.20.1740.10">
    <property type="entry name" value="Amino acid/polyamine transporter I"/>
    <property type="match status" value="1"/>
</dbReference>
<dbReference type="PANTHER" id="PTHR11785">
    <property type="entry name" value="AMINO ACID TRANSPORTER"/>
    <property type="match status" value="1"/>
</dbReference>
<feature type="transmembrane region" description="Helical" evidence="6">
    <location>
        <begin position="352"/>
        <end position="373"/>
    </location>
</feature>
<feature type="transmembrane region" description="Helical" evidence="6">
    <location>
        <begin position="434"/>
        <end position="455"/>
    </location>
</feature>
<feature type="transmembrane region" description="Helical" evidence="6">
    <location>
        <begin position="467"/>
        <end position="487"/>
    </location>
</feature>
<evidence type="ECO:0000256" key="4">
    <source>
        <dbReference type="ARBA" id="ARBA00023136"/>
    </source>
</evidence>
<evidence type="ECO:0000313" key="8">
    <source>
        <dbReference type="Proteomes" id="UP000027361"/>
    </source>
</evidence>
<evidence type="ECO:0000256" key="5">
    <source>
        <dbReference type="SAM" id="MobiDB-lite"/>
    </source>
</evidence>
<comment type="caution">
    <text evidence="7">The sequence shown here is derived from an EMBL/GenBank/DDBJ whole genome shotgun (WGS) entry which is preliminary data.</text>
</comment>
<dbReference type="RefSeq" id="XP_013243369.1">
    <property type="nucleotide sequence ID" value="XM_013387915.1"/>
</dbReference>
<comment type="subcellular location">
    <subcellularLocation>
        <location evidence="1">Membrane</location>
        <topology evidence="1">Multi-pass membrane protein</topology>
    </subcellularLocation>
</comment>
<feature type="non-terminal residue" evidence="7">
    <location>
        <position position="513"/>
    </location>
</feature>
<feature type="transmembrane region" description="Helical" evidence="6">
    <location>
        <begin position="408"/>
        <end position="428"/>
    </location>
</feature>
<evidence type="ECO:0000256" key="3">
    <source>
        <dbReference type="ARBA" id="ARBA00022989"/>
    </source>
</evidence>
<feature type="compositionally biased region" description="Low complexity" evidence="5">
    <location>
        <begin position="39"/>
        <end position="55"/>
    </location>
</feature>
<dbReference type="OMA" id="TYWVISF"/>
<accession>A0A066VWT7</accession>
<dbReference type="InParanoid" id="A0A066VWT7"/>
<dbReference type="InterPro" id="IPR050598">
    <property type="entry name" value="AminoAcid_Transporter"/>
</dbReference>
<evidence type="ECO:0000256" key="1">
    <source>
        <dbReference type="ARBA" id="ARBA00004141"/>
    </source>
</evidence>
<keyword evidence="4 6" id="KW-0472">Membrane</keyword>
<feature type="region of interest" description="Disordered" evidence="5">
    <location>
        <begin position="39"/>
        <end position="58"/>
    </location>
</feature>
<keyword evidence="8" id="KW-1185">Reference proteome</keyword>
<dbReference type="FunFam" id="1.20.1740.10:FF:000042">
    <property type="entry name" value="Similar to amino acid transporter"/>
    <property type="match status" value="1"/>
</dbReference>
<dbReference type="AlphaFoldDB" id="A0A066VWT7"/>
<gene>
    <name evidence="7" type="ORF">K437DRAFT_207332</name>
</gene>
<dbReference type="PIRSF" id="PIRSF006060">
    <property type="entry name" value="AA_transporter"/>
    <property type="match status" value="1"/>
</dbReference>
<sequence>ESLPFGFRDHLLPLTLSSSAAAVDVEFELEEYDAAGRLSRLHPSSPSRSPSSRARAPPERRMTLFDGVALTVGLQIGSGIFSSPGVVTLNAGSVGASLSVWLLSGLLAWTGAASFAELGAAIPLNGGAQAYLTYSFGELAGYLFAWIAITALKPGSGAIIASIFAEYVARIAYHAKAHASASITQTQPELQDIPPWLIKLIALALTVLLSTLHALSTRLSTRFQNISTALKLLALFAVPVAAGVQVARRGMPEQSHAAFGSWDGFWKGSARSPGAYALALYSGLWSFDGWDQVSLVGGEMKNVKRDLPRVIHISLCLVLMIFLLVVTSYFLVLPPALVARTNTVALDFGAAILGPSGGVVFALLVAFSCLGALNSQFYTTARLVYVAAREGYLPSVFARLHARTRTPLNAIVLQNVLVALFLLFGSGFASIVNFYGVCSWLFYFATVSGLLVLRVKEPNLERPYKTYLSTPILFSAVALFLLFMPIFSAPLEALAAFVFISAGVPMYYLTQQR</sequence>
<feature type="non-terminal residue" evidence="7">
    <location>
        <position position="1"/>
    </location>
</feature>
<dbReference type="OrthoDB" id="5982228at2759"/>
<dbReference type="EMBL" id="JMSN01000038">
    <property type="protein sequence ID" value="KDN45931.1"/>
    <property type="molecule type" value="Genomic_DNA"/>
</dbReference>
<evidence type="ECO:0000313" key="7">
    <source>
        <dbReference type="EMBL" id="KDN45931.1"/>
    </source>
</evidence>
<dbReference type="PANTHER" id="PTHR11785:SF512">
    <property type="entry name" value="SOBREMESA, ISOFORM B"/>
    <property type="match status" value="1"/>
</dbReference>
<keyword evidence="3 6" id="KW-1133">Transmembrane helix</keyword>
<feature type="transmembrane region" description="Helical" evidence="6">
    <location>
        <begin position="228"/>
        <end position="247"/>
    </location>
</feature>
<organism evidence="7 8">
    <name type="scientific">Tilletiaria anomala (strain ATCC 24038 / CBS 436.72 / UBC 951)</name>
    <dbReference type="NCBI Taxonomy" id="1037660"/>
    <lineage>
        <taxon>Eukaryota</taxon>
        <taxon>Fungi</taxon>
        <taxon>Dikarya</taxon>
        <taxon>Basidiomycota</taxon>
        <taxon>Ustilaginomycotina</taxon>
        <taxon>Exobasidiomycetes</taxon>
        <taxon>Georgefischeriales</taxon>
        <taxon>Tilletiariaceae</taxon>
        <taxon>Tilletiaria</taxon>
    </lineage>
</organism>
<dbReference type="Proteomes" id="UP000027361">
    <property type="component" value="Unassembled WGS sequence"/>
</dbReference>
<keyword evidence="2 6" id="KW-0812">Transmembrane</keyword>
<dbReference type="GO" id="GO:0016020">
    <property type="term" value="C:membrane"/>
    <property type="evidence" value="ECO:0007669"/>
    <property type="project" value="UniProtKB-SubCell"/>
</dbReference>
<protein>
    <submittedName>
        <fullName evidence="7">Amino acid transporter</fullName>
    </submittedName>
</protein>
<proteinExistence type="predicted"/>
<feature type="transmembrane region" description="Helical" evidence="6">
    <location>
        <begin position="310"/>
        <end position="332"/>
    </location>
</feature>
<reference evidence="7 8" key="1">
    <citation type="submission" date="2014-05" db="EMBL/GenBank/DDBJ databases">
        <title>Draft genome sequence of a rare smut relative, Tilletiaria anomala UBC 951.</title>
        <authorList>
            <consortium name="DOE Joint Genome Institute"/>
            <person name="Toome M."/>
            <person name="Kuo A."/>
            <person name="Henrissat B."/>
            <person name="Lipzen A."/>
            <person name="Tritt A."/>
            <person name="Yoshinaga Y."/>
            <person name="Zane M."/>
            <person name="Barry K."/>
            <person name="Grigoriev I.V."/>
            <person name="Spatafora J.W."/>
            <person name="Aimea M.C."/>
        </authorList>
    </citation>
    <scope>NUCLEOTIDE SEQUENCE [LARGE SCALE GENOMIC DNA]</scope>
    <source>
        <strain evidence="7 8">UBC 951</strain>
    </source>
</reference>
<feature type="transmembrane region" description="Helical" evidence="6">
    <location>
        <begin position="196"/>
        <end position="216"/>
    </location>
</feature>
<dbReference type="GO" id="GO:0015179">
    <property type="term" value="F:L-amino acid transmembrane transporter activity"/>
    <property type="evidence" value="ECO:0007669"/>
    <property type="project" value="TreeGrafter"/>
</dbReference>
<evidence type="ECO:0000256" key="6">
    <source>
        <dbReference type="SAM" id="Phobius"/>
    </source>
</evidence>
<dbReference type="Pfam" id="PF13520">
    <property type="entry name" value="AA_permease_2"/>
    <property type="match status" value="1"/>
</dbReference>
<dbReference type="STRING" id="1037660.A0A066VWT7"/>
<dbReference type="GeneID" id="25262046"/>
<feature type="transmembrane region" description="Helical" evidence="6">
    <location>
        <begin position="493"/>
        <end position="510"/>
    </location>
</feature>
<evidence type="ECO:0000256" key="2">
    <source>
        <dbReference type="ARBA" id="ARBA00022692"/>
    </source>
</evidence>
<dbReference type="HOGENOM" id="CLU_007946_3_6_1"/>
<feature type="transmembrane region" description="Helical" evidence="6">
    <location>
        <begin position="101"/>
        <end position="124"/>
    </location>
</feature>
<name>A0A066VWT7_TILAU</name>
<dbReference type="InterPro" id="IPR002293">
    <property type="entry name" value="AA/rel_permease1"/>
</dbReference>